<keyword evidence="3" id="KW-1185">Reference proteome</keyword>
<accession>A0A9D4ZWC1</accession>
<gene>
    <name evidence="2" type="ORF">KIW84_072673</name>
</gene>
<dbReference type="Gramene" id="Psat07G0267300-T1">
    <property type="protein sequence ID" value="KAI5386214.1"/>
    <property type="gene ID" value="KIW84_072673"/>
</dbReference>
<protein>
    <submittedName>
        <fullName evidence="2">Uncharacterized protein</fullName>
    </submittedName>
</protein>
<evidence type="ECO:0000256" key="1">
    <source>
        <dbReference type="SAM" id="MobiDB-lite"/>
    </source>
</evidence>
<organism evidence="2 3">
    <name type="scientific">Pisum sativum</name>
    <name type="common">Garden pea</name>
    <name type="synonym">Lathyrus oleraceus</name>
    <dbReference type="NCBI Taxonomy" id="3888"/>
    <lineage>
        <taxon>Eukaryota</taxon>
        <taxon>Viridiplantae</taxon>
        <taxon>Streptophyta</taxon>
        <taxon>Embryophyta</taxon>
        <taxon>Tracheophyta</taxon>
        <taxon>Spermatophyta</taxon>
        <taxon>Magnoliopsida</taxon>
        <taxon>eudicotyledons</taxon>
        <taxon>Gunneridae</taxon>
        <taxon>Pentapetalae</taxon>
        <taxon>rosids</taxon>
        <taxon>fabids</taxon>
        <taxon>Fabales</taxon>
        <taxon>Fabaceae</taxon>
        <taxon>Papilionoideae</taxon>
        <taxon>50 kb inversion clade</taxon>
        <taxon>NPAAA clade</taxon>
        <taxon>Hologalegina</taxon>
        <taxon>IRL clade</taxon>
        <taxon>Fabeae</taxon>
        <taxon>Lathyrus</taxon>
    </lineage>
</organism>
<comment type="caution">
    <text evidence="2">The sequence shown here is derived from an EMBL/GenBank/DDBJ whole genome shotgun (WGS) entry which is preliminary data.</text>
</comment>
<dbReference type="Proteomes" id="UP001058974">
    <property type="component" value="Chromosome 7"/>
</dbReference>
<evidence type="ECO:0000313" key="3">
    <source>
        <dbReference type="Proteomes" id="UP001058974"/>
    </source>
</evidence>
<reference evidence="2 3" key="1">
    <citation type="journal article" date="2022" name="Nat. Genet.">
        <title>Improved pea reference genome and pan-genome highlight genomic features and evolutionary characteristics.</title>
        <authorList>
            <person name="Yang T."/>
            <person name="Liu R."/>
            <person name="Luo Y."/>
            <person name="Hu S."/>
            <person name="Wang D."/>
            <person name="Wang C."/>
            <person name="Pandey M.K."/>
            <person name="Ge S."/>
            <person name="Xu Q."/>
            <person name="Li N."/>
            <person name="Li G."/>
            <person name="Huang Y."/>
            <person name="Saxena R.K."/>
            <person name="Ji Y."/>
            <person name="Li M."/>
            <person name="Yan X."/>
            <person name="He Y."/>
            <person name="Liu Y."/>
            <person name="Wang X."/>
            <person name="Xiang C."/>
            <person name="Varshney R.K."/>
            <person name="Ding H."/>
            <person name="Gao S."/>
            <person name="Zong X."/>
        </authorList>
    </citation>
    <scope>NUCLEOTIDE SEQUENCE [LARGE SCALE GENOMIC DNA]</scope>
    <source>
        <strain evidence="2 3">cv. Zhongwan 6</strain>
    </source>
</reference>
<evidence type="ECO:0000313" key="2">
    <source>
        <dbReference type="EMBL" id="KAI5386214.1"/>
    </source>
</evidence>
<sequence length="227" mass="25352">MSQLLLQAFVGLFYQVGTHIVFDFGEYAFEKFVKHVESYVVKIPIRFPSLLHGILSSQNNDIVMNVGHYYAKLVKEFVVNLSSGFNDVESYAIKTPIGFPSLICGILSYQKNGIVISEEEGIDEDMLDMTSLSGLVRSHILKELIHEANTLQEIISMSTTRKNVCEGIIKMLSPQSIGASLTQHIIPDFEKDATHMDQTRDLFSSREGDNYDNIDGTTSKDSATLGF</sequence>
<name>A0A9D4ZWC1_PEA</name>
<feature type="region of interest" description="Disordered" evidence="1">
    <location>
        <begin position="203"/>
        <end position="227"/>
    </location>
</feature>
<feature type="compositionally biased region" description="Polar residues" evidence="1">
    <location>
        <begin position="215"/>
        <end position="227"/>
    </location>
</feature>
<proteinExistence type="predicted"/>
<dbReference type="EMBL" id="JAMSHJ010000007">
    <property type="protein sequence ID" value="KAI5386214.1"/>
    <property type="molecule type" value="Genomic_DNA"/>
</dbReference>
<dbReference type="AlphaFoldDB" id="A0A9D4ZWC1"/>